<sequence length="189" mass="20904">MLLHFAFVALFSVCLAQPPQFYAATCSYPNSTDTAIHTYNCNQANKMFIKSAKVLTEDGKEMYPIDFKKPIIIVLDAQNNGDVYYGNKVSVTVSKYSTTWFSSTCQWNEIPTFGLLSNIDGCNFAHNCPLQKGKLELRLPLDVSGLSPIIGMLAGNTAYQLEIKMYNANPGANNHEEIACVTTQMKIAP</sequence>
<evidence type="ECO:0008006" key="4">
    <source>
        <dbReference type="Google" id="ProtNLM"/>
    </source>
</evidence>
<dbReference type="Proteomes" id="UP000031036">
    <property type="component" value="Unassembled WGS sequence"/>
</dbReference>
<dbReference type="AlphaFoldDB" id="A0A0B2UNA2"/>
<reference evidence="2 3" key="1">
    <citation type="submission" date="2014-11" db="EMBL/GenBank/DDBJ databases">
        <title>Genetic blueprint of the zoonotic pathogen Toxocara canis.</title>
        <authorList>
            <person name="Zhu X.-Q."/>
            <person name="Korhonen P.K."/>
            <person name="Cai H."/>
            <person name="Young N.D."/>
            <person name="Nejsum P."/>
            <person name="von Samson-Himmelstjerna G."/>
            <person name="Boag P.R."/>
            <person name="Tan P."/>
            <person name="Li Q."/>
            <person name="Min J."/>
            <person name="Yang Y."/>
            <person name="Wang X."/>
            <person name="Fang X."/>
            <person name="Hall R.S."/>
            <person name="Hofmann A."/>
            <person name="Sternberg P.W."/>
            <person name="Jex A.R."/>
            <person name="Gasser R.B."/>
        </authorList>
    </citation>
    <scope>NUCLEOTIDE SEQUENCE [LARGE SCALE GENOMIC DNA]</scope>
    <source>
        <strain evidence="2">PN_DK_2014</strain>
    </source>
</reference>
<feature type="signal peptide" evidence="1">
    <location>
        <begin position="1"/>
        <end position="16"/>
    </location>
</feature>
<evidence type="ECO:0000313" key="3">
    <source>
        <dbReference type="Proteomes" id="UP000031036"/>
    </source>
</evidence>
<dbReference type="PANTHER" id="PTHR35573">
    <property type="entry name" value="PROTEIN CBG22129"/>
    <property type="match status" value="1"/>
</dbReference>
<protein>
    <recommendedName>
        <fullName evidence="4">MD-2-related lipid-recognition domain-containing protein</fullName>
    </recommendedName>
</protein>
<dbReference type="OMA" id="DDNHVNV"/>
<proteinExistence type="predicted"/>
<evidence type="ECO:0000256" key="1">
    <source>
        <dbReference type="SAM" id="SignalP"/>
    </source>
</evidence>
<keyword evidence="3" id="KW-1185">Reference proteome</keyword>
<organism evidence="2 3">
    <name type="scientific">Toxocara canis</name>
    <name type="common">Canine roundworm</name>
    <dbReference type="NCBI Taxonomy" id="6265"/>
    <lineage>
        <taxon>Eukaryota</taxon>
        <taxon>Metazoa</taxon>
        <taxon>Ecdysozoa</taxon>
        <taxon>Nematoda</taxon>
        <taxon>Chromadorea</taxon>
        <taxon>Rhabditida</taxon>
        <taxon>Spirurina</taxon>
        <taxon>Ascaridomorpha</taxon>
        <taxon>Ascaridoidea</taxon>
        <taxon>Toxocaridae</taxon>
        <taxon>Toxocara</taxon>
    </lineage>
</organism>
<accession>A0A0B2UNA2</accession>
<comment type="caution">
    <text evidence="2">The sequence shown here is derived from an EMBL/GenBank/DDBJ whole genome shotgun (WGS) entry which is preliminary data.</text>
</comment>
<dbReference type="EMBL" id="JPKZ01003249">
    <property type="protein sequence ID" value="KHN72496.1"/>
    <property type="molecule type" value="Genomic_DNA"/>
</dbReference>
<dbReference type="PANTHER" id="PTHR35573:SF3">
    <property type="entry name" value="ML DOMAIN-CONTAINING PROTEIN"/>
    <property type="match status" value="1"/>
</dbReference>
<feature type="chain" id="PRO_5002079099" description="MD-2-related lipid-recognition domain-containing protein" evidence="1">
    <location>
        <begin position="17"/>
        <end position="189"/>
    </location>
</feature>
<gene>
    <name evidence="2" type="ORF">Tcan_03146</name>
</gene>
<evidence type="ECO:0000313" key="2">
    <source>
        <dbReference type="EMBL" id="KHN72496.1"/>
    </source>
</evidence>
<dbReference type="OrthoDB" id="5914298at2759"/>
<keyword evidence="1" id="KW-0732">Signal</keyword>
<name>A0A0B2UNA2_TOXCA</name>